<dbReference type="Pfam" id="PF14543">
    <property type="entry name" value="TAXi_N"/>
    <property type="match status" value="1"/>
</dbReference>
<dbReference type="Pfam" id="PF14541">
    <property type="entry name" value="TAXi_C"/>
    <property type="match status" value="1"/>
</dbReference>
<evidence type="ECO:0000256" key="3">
    <source>
        <dbReference type="ARBA" id="ARBA00022801"/>
    </source>
</evidence>
<sequence length="272" mass="28155">MLASSALPIVLVAILHLSLSSVAIACYPDFQLLNIKQTFIGTKIPRPLQTSEITKFPMDVKRVANLLRRLSGGEGHDGGVVYEVNDFGSDVVSGIDQGSGEYFVRIGVGYNAGQCRYEVLYGDGSYTTGTLALETLTSSRTVVKNVAIGCGHINRGMFIGVAGLLSLGGGSLSLGGQLGGQIVGAFSYCLVNQGSDVSGSLEFGRGAMLAGGPILTLPASNFLIPVDDMGTFCLAFASSTFGLSIIGNIQQEGIQISFDGAHGSVGFGPNVC</sequence>
<evidence type="ECO:0000259" key="6">
    <source>
        <dbReference type="Pfam" id="PF14543"/>
    </source>
</evidence>
<organism evidence="7 8">
    <name type="scientific">Gossypium arboreum</name>
    <name type="common">Tree cotton</name>
    <name type="synonym">Gossypium nanking</name>
    <dbReference type="NCBI Taxonomy" id="29729"/>
    <lineage>
        <taxon>Eukaryota</taxon>
        <taxon>Viridiplantae</taxon>
        <taxon>Streptophyta</taxon>
        <taxon>Embryophyta</taxon>
        <taxon>Tracheophyta</taxon>
        <taxon>Spermatophyta</taxon>
        <taxon>Magnoliopsida</taxon>
        <taxon>eudicotyledons</taxon>
        <taxon>Gunneridae</taxon>
        <taxon>Pentapetalae</taxon>
        <taxon>rosids</taxon>
        <taxon>malvids</taxon>
        <taxon>Malvales</taxon>
        <taxon>Malvaceae</taxon>
        <taxon>Malvoideae</taxon>
        <taxon>Gossypium</taxon>
    </lineage>
</organism>
<evidence type="ECO:0000313" key="8">
    <source>
        <dbReference type="Proteomes" id="UP001358586"/>
    </source>
</evidence>
<dbReference type="InterPro" id="IPR021109">
    <property type="entry name" value="Peptidase_aspartic_dom_sf"/>
</dbReference>
<reference evidence="7 8" key="1">
    <citation type="submission" date="2023-03" db="EMBL/GenBank/DDBJ databases">
        <title>WGS of Gossypium arboreum.</title>
        <authorList>
            <person name="Yu D."/>
        </authorList>
    </citation>
    <scope>NUCLEOTIDE SEQUENCE [LARGE SCALE GENOMIC DNA]</scope>
    <source>
        <tissue evidence="7">Leaf</tissue>
    </source>
</reference>
<dbReference type="PANTHER" id="PTHR47967">
    <property type="entry name" value="OS07G0603500 PROTEIN-RELATED"/>
    <property type="match status" value="1"/>
</dbReference>
<evidence type="ECO:0000256" key="2">
    <source>
        <dbReference type="ARBA" id="ARBA00022670"/>
    </source>
</evidence>
<dbReference type="EMBL" id="JARKNE010000012">
    <property type="protein sequence ID" value="KAK5776440.1"/>
    <property type="molecule type" value="Genomic_DNA"/>
</dbReference>
<comment type="similarity">
    <text evidence="1">Belongs to the peptidase A1 family.</text>
</comment>
<accession>A0ABR0MR66</accession>
<proteinExistence type="inferred from homology"/>
<dbReference type="PANTHER" id="PTHR47967:SF60">
    <property type="entry name" value="PROTEIN ASPARTIC PROTEASE IN GUARD CELL 1-LIKE"/>
    <property type="match status" value="1"/>
</dbReference>
<dbReference type="SUPFAM" id="SSF50630">
    <property type="entry name" value="Acid proteases"/>
    <property type="match status" value="1"/>
</dbReference>
<keyword evidence="8" id="KW-1185">Reference proteome</keyword>
<evidence type="ECO:0000259" key="5">
    <source>
        <dbReference type="Pfam" id="PF14541"/>
    </source>
</evidence>
<gene>
    <name evidence="7" type="ORF">PVK06_044399</name>
</gene>
<comment type="caution">
    <text evidence="7">The sequence shown here is derived from an EMBL/GenBank/DDBJ whole genome shotgun (WGS) entry which is preliminary data.</text>
</comment>
<evidence type="ECO:0000256" key="1">
    <source>
        <dbReference type="ARBA" id="ARBA00007447"/>
    </source>
</evidence>
<name>A0ABR0MR66_GOSAR</name>
<feature type="domain" description="Xylanase inhibitor N-terminal" evidence="6">
    <location>
        <begin position="111"/>
        <end position="204"/>
    </location>
</feature>
<keyword evidence="3" id="KW-0378">Hydrolase</keyword>
<feature type="chain" id="PRO_5047403139" evidence="4">
    <location>
        <begin position="26"/>
        <end position="272"/>
    </location>
</feature>
<dbReference type="InterPro" id="IPR032799">
    <property type="entry name" value="TAXi_C"/>
</dbReference>
<dbReference type="Gene3D" id="2.40.70.10">
    <property type="entry name" value="Acid Proteases"/>
    <property type="match status" value="2"/>
</dbReference>
<protein>
    <submittedName>
        <fullName evidence="7">Uncharacterized protein</fullName>
    </submittedName>
</protein>
<dbReference type="InterPro" id="IPR032861">
    <property type="entry name" value="TAXi_N"/>
</dbReference>
<keyword evidence="2" id="KW-0645">Protease</keyword>
<feature type="domain" description="Xylanase inhibitor C-terminal" evidence="5">
    <location>
        <begin position="209"/>
        <end position="268"/>
    </location>
</feature>
<dbReference type="InterPro" id="IPR051708">
    <property type="entry name" value="Plant_Aspart_Prot_A1"/>
</dbReference>
<dbReference type="Proteomes" id="UP001358586">
    <property type="component" value="Chromosome 12"/>
</dbReference>
<feature type="signal peptide" evidence="4">
    <location>
        <begin position="1"/>
        <end position="25"/>
    </location>
</feature>
<evidence type="ECO:0000313" key="7">
    <source>
        <dbReference type="EMBL" id="KAK5776440.1"/>
    </source>
</evidence>
<evidence type="ECO:0000256" key="4">
    <source>
        <dbReference type="SAM" id="SignalP"/>
    </source>
</evidence>
<keyword evidence="4" id="KW-0732">Signal</keyword>